<dbReference type="PANTHER" id="PTHR37610:SF101">
    <property type="entry name" value="(RAPE) HYPOTHETICAL PROTEIN"/>
    <property type="match status" value="1"/>
</dbReference>
<evidence type="ECO:0000313" key="3">
    <source>
        <dbReference type="Proteomes" id="UP001358586"/>
    </source>
</evidence>
<sequence>MGGKAKPGDFFIPTRLKDDNYDDWAAEIETALQARRKFGFLDGMITAPIPPCIDADWTTIHAMLVSWIMNTITIKMISEVKDEKPATVGFALCSSGKGRGRIEKVDKSHLLCTHCKKIGHEVRGTVRANATTVTAFDSVVGLSDNNITLAAPPSSFTAEQWKALASVFGNLTISNYRLNGMFNKRL</sequence>
<dbReference type="InterPro" id="IPR029472">
    <property type="entry name" value="Copia-like_N"/>
</dbReference>
<reference evidence="2 3" key="1">
    <citation type="submission" date="2023-03" db="EMBL/GenBank/DDBJ databases">
        <title>WGS of Gossypium arboreum.</title>
        <authorList>
            <person name="Yu D."/>
        </authorList>
    </citation>
    <scope>NUCLEOTIDE SEQUENCE [LARGE SCALE GENOMIC DNA]</scope>
    <source>
        <tissue evidence="2">Leaf</tissue>
    </source>
</reference>
<organism evidence="2 3">
    <name type="scientific">Gossypium arboreum</name>
    <name type="common">Tree cotton</name>
    <name type="synonym">Gossypium nanking</name>
    <dbReference type="NCBI Taxonomy" id="29729"/>
    <lineage>
        <taxon>Eukaryota</taxon>
        <taxon>Viridiplantae</taxon>
        <taxon>Streptophyta</taxon>
        <taxon>Embryophyta</taxon>
        <taxon>Tracheophyta</taxon>
        <taxon>Spermatophyta</taxon>
        <taxon>Magnoliopsida</taxon>
        <taxon>eudicotyledons</taxon>
        <taxon>Gunneridae</taxon>
        <taxon>Pentapetalae</taxon>
        <taxon>rosids</taxon>
        <taxon>malvids</taxon>
        <taxon>Malvales</taxon>
        <taxon>Malvaceae</taxon>
        <taxon>Malvoideae</taxon>
        <taxon>Gossypium</taxon>
    </lineage>
</organism>
<keyword evidence="3" id="KW-1185">Reference proteome</keyword>
<proteinExistence type="predicted"/>
<feature type="domain" description="Retrotransposon Copia-like N-terminal" evidence="1">
    <location>
        <begin position="7"/>
        <end position="48"/>
    </location>
</feature>
<dbReference type="PANTHER" id="PTHR37610">
    <property type="entry name" value="CCHC-TYPE DOMAIN-CONTAINING PROTEIN"/>
    <property type="match status" value="1"/>
</dbReference>
<comment type="caution">
    <text evidence="2">The sequence shown here is derived from an EMBL/GenBank/DDBJ whole genome shotgun (WGS) entry which is preliminary data.</text>
</comment>
<gene>
    <name evidence="2" type="ORF">PVK06_039372</name>
</gene>
<dbReference type="Pfam" id="PF14244">
    <property type="entry name" value="Retrotran_gag_3"/>
    <property type="match status" value="1"/>
</dbReference>
<protein>
    <recommendedName>
        <fullName evidence="1">Retrotransposon Copia-like N-terminal domain-containing protein</fullName>
    </recommendedName>
</protein>
<accession>A0ABR0N2P5</accession>
<dbReference type="Proteomes" id="UP001358586">
    <property type="component" value="Chromosome 11"/>
</dbReference>
<name>A0ABR0N2P5_GOSAR</name>
<dbReference type="EMBL" id="JARKNE010000011">
    <property type="protein sequence ID" value="KAK5784833.1"/>
    <property type="molecule type" value="Genomic_DNA"/>
</dbReference>
<evidence type="ECO:0000259" key="1">
    <source>
        <dbReference type="Pfam" id="PF14244"/>
    </source>
</evidence>
<evidence type="ECO:0000313" key="2">
    <source>
        <dbReference type="EMBL" id="KAK5784833.1"/>
    </source>
</evidence>